<proteinExistence type="predicted"/>
<evidence type="ECO:0000259" key="1">
    <source>
        <dbReference type="SMART" id="SM00670"/>
    </source>
</evidence>
<dbReference type="Gene3D" id="3.40.50.1010">
    <property type="entry name" value="5'-nuclease"/>
    <property type="match status" value="1"/>
</dbReference>
<dbReference type="InterPro" id="IPR029060">
    <property type="entry name" value="PIN-like_dom_sf"/>
</dbReference>
<organism evidence="2">
    <name type="scientific">Planktothricoides raciborskii GIHE-MW2</name>
    <dbReference type="NCBI Taxonomy" id="2792601"/>
    <lineage>
        <taxon>Bacteria</taxon>
        <taxon>Bacillati</taxon>
        <taxon>Cyanobacteriota</taxon>
        <taxon>Cyanophyceae</taxon>
        <taxon>Oscillatoriophycideae</taxon>
        <taxon>Oscillatoriales</taxon>
        <taxon>Oscillatoriaceae</taxon>
        <taxon>Planktothricoides</taxon>
    </lineage>
</organism>
<accession>A0AAU8JA07</accession>
<feature type="domain" description="PIN" evidence="1">
    <location>
        <begin position="2"/>
        <end position="114"/>
    </location>
</feature>
<dbReference type="InterPro" id="IPR002716">
    <property type="entry name" value="PIN_dom"/>
</dbReference>
<dbReference type="NCBIfam" id="TIGR00305">
    <property type="entry name" value="putative toxin-antitoxin system toxin component, PIN family"/>
    <property type="match status" value="1"/>
</dbReference>
<dbReference type="Pfam" id="PF13470">
    <property type="entry name" value="PIN_3"/>
    <property type="match status" value="1"/>
</dbReference>
<dbReference type="PANTHER" id="PTHR34610:SF3">
    <property type="entry name" value="SSL7007 PROTEIN"/>
    <property type="match status" value="1"/>
</dbReference>
<dbReference type="SMART" id="SM00670">
    <property type="entry name" value="PINc"/>
    <property type="match status" value="1"/>
</dbReference>
<sequence>MKKVIIDTNILISAAISGRKPEEVINFIIASSDYEWIVSPSILDEYVQVLNRPKLKLNSQQKQRWLDLIDQVTILVNLQQKVHFERDPKDAKLIECAIAADADFLITGDRDFEEIQEIGNTLIISVSLFKTLFIDKDK</sequence>
<reference evidence="2" key="1">
    <citation type="submission" date="2024-07" db="EMBL/GenBank/DDBJ databases">
        <authorList>
            <person name="Kim Y.J."/>
            <person name="Jeong J.Y."/>
        </authorList>
    </citation>
    <scope>NUCLEOTIDE SEQUENCE</scope>
    <source>
        <strain evidence="2">GIHE-MW2</strain>
    </source>
</reference>
<name>A0AAU8JA07_9CYAN</name>
<dbReference type="PANTHER" id="PTHR34610">
    <property type="entry name" value="SSL7007 PROTEIN"/>
    <property type="match status" value="1"/>
</dbReference>
<dbReference type="EMBL" id="CP159837">
    <property type="protein sequence ID" value="XCM35052.1"/>
    <property type="molecule type" value="Genomic_DNA"/>
</dbReference>
<dbReference type="RefSeq" id="WP_354634768.1">
    <property type="nucleotide sequence ID" value="NZ_CP159837.1"/>
</dbReference>
<evidence type="ECO:0000313" key="2">
    <source>
        <dbReference type="EMBL" id="XCM35052.1"/>
    </source>
</evidence>
<gene>
    <name evidence="2" type="ORF">ABWT76_003705</name>
</gene>
<dbReference type="InterPro" id="IPR002850">
    <property type="entry name" value="PIN_toxin-like"/>
</dbReference>
<dbReference type="AlphaFoldDB" id="A0AAU8JA07"/>
<dbReference type="SUPFAM" id="SSF88723">
    <property type="entry name" value="PIN domain-like"/>
    <property type="match status" value="1"/>
</dbReference>
<protein>
    <submittedName>
        <fullName evidence="2">Toxin-antitoxin system toxin component, PIN family</fullName>
    </submittedName>
</protein>